<dbReference type="Pfam" id="PF25205">
    <property type="entry name" value="DUF7835"/>
    <property type="match status" value="1"/>
</dbReference>
<comment type="caution">
    <text evidence="3">The sequence shown here is derived from an EMBL/GenBank/DDBJ whole genome shotgun (WGS) entry which is preliminary data.</text>
</comment>
<gene>
    <name evidence="3" type="ORF">GRX03_02605</name>
</gene>
<reference evidence="3 4" key="1">
    <citation type="submission" date="2019-12" db="EMBL/GenBank/DDBJ databases">
        <title>Isolation and characterization of three novel carbon monoxide-oxidizing members of Halobacteria from salione crusts and soils.</title>
        <authorList>
            <person name="Myers M.R."/>
            <person name="King G.M."/>
        </authorList>
    </citation>
    <scope>NUCLEOTIDE SEQUENCE [LARGE SCALE GENOMIC DNA]</scope>
    <source>
        <strain evidence="3 4">WSH3</strain>
    </source>
</reference>
<dbReference type="Proteomes" id="UP000466535">
    <property type="component" value="Unassembled WGS sequence"/>
</dbReference>
<dbReference type="EMBL" id="WUUT01000001">
    <property type="protein sequence ID" value="MXR50498.1"/>
    <property type="molecule type" value="Genomic_DNA"/>
</dbReference>
<evidence type="ECO:0000256" key="1">
    <source>
        <dbReference type="SAM" id="MobiDB-lite"/>
    </source>
</evidence>
<evidence type="ECO:0000259" key="2">
    <source>
        <dbReference type="Pfam" id="PF25205"/>
    </source>
</evidence>
<feature type="domain" description="DUF7835" evidence="2">
    <location>
        <begin position="1"/>
        <end position="66"/>
    </location>
</feature>
<protein>
    <recommendedName>
        <fullName evidence="2">DUF7835 domain-containing protein</fullName>
    </recommendedName>
</protein>
<name>A0A6B0SXP0_9EURY</name>
<keyword evidence="4" id="KW-1185">Reference proteome</keyword>
<evidence type="ECO:0000313" key="3">
    <source>
        <dbReference type="EMBL" id="MXR50498.1"/>
    </source>
</evidence>
<feature type="region of interest" description="Disordered" evidence="1">
    <location>
        <begin position="1"/>
        <end position="24"/>
    </location>
</feature>
<dbReference type="RefSeq" id="WP_159762623.1">
    <property type="nucleotide sequence ID" value="NZ_WUUT01000001.1"/>
</dbReference>
<accession>A0A6B0SXP0</accession>
<evidence type="ECO:0000313" key="4">
    <source>
        <dbReference type="Proteomes" id="UP000466535"/>
    </source>
</evidence>
<proteinExistence type="predicted"/>
<sequence length="66" mass="7428">MATTDESVADITEECPRCEQQTPHEVSVEILTESGKQQNAEYSREPYRVSTCSECGTTTKRRMNNA</sequence>
<organism evidence="3 4">
    <name type="scientific">Halovenus carboxidivorans</name>
    <dbReference type="NCBI Taxonomy" id="2692199"/>
    <lineage>
        <taxon>Archaea</taxon>
        <taxon>Methanobacteriati</taxon>
        <taxon>Methanobacteriota</taxon>
        <taxon>Stenosarchaea group</taxon>
        <taxon>Halobacteria</taxon>
        <taxon>Halobacteriales</taxon>
        <taxon>Haloarculaceae</taxon>
        <taxon>Halovenus</taxon>
    </lineage>
</organism>
<dbReference type="InterPro" id="IPR057157">
    <property type="entry name" value="DUF7835"/>
</dbReference>
<dbReference type="OrthoDB" id="297362at2157"/>
<dbReference type="AlphaFoldDB" id="A0A6B0SXP0"/>